<dbReference type="Gene3D" id="3.30.1490.130">
    <property type="entry name" value="D-aminoacylase. Domain 3"/>
    <property type="match status" value="1"/>
</dbReference>
<dbReference type="InterPro" id="IPR050378">
    <property type="entry name" value="Metallo-dep_Hydrolases_sf"/>
</dbReference>
<protein>
    <submittedName>
        <fullName evidence="2">N-acyl-D-amino-acid deacylase</fullName>
        <ecNumber evidence="2">3.5.1.81</ecNumber>
    </submittedName>
</protein>
<dbReference type="EMBL" id="UOEO01000062">
    <property type="protein sequence ID" value="VAW17031.1"/>
    <property type="molecule type" value="Genomic_DNA"/>
</dbReference>
<sequence>MVDLLIKNGRVIDGSGAGAVKLDVAVNDGKIVEMAPSLELDANRVIDASGFVVCPGFVDIHSHSDATITVNPRAESKIRQGVTTEVVGNCGMSAAPLTKEFMADLKDHLTINSDFGAAETLGESWQTFGEYIDCLNALPLGINMMPLVGFGTLRSAVMGHKIGPPTADEMARMEELLEQSLDAGAAGLSTGLEYVPESFVKTEELIQLCKVVARKDKLYATHMRSEAQTLFPAIEEAVRTSEESGCRLQISHLKLGGKFNWGKTEQLFELLENAVARGVRLSWDQYPYTAWGTGLVDYIPAWVAKDGHEQLVKYLSDPEIRKKIRQEIEREIDRGSHAYNTAPWENVQIAMTRSKANKALMGRKIADIVKERGVDPFDFIFDLLIAEKGMVKTLVFCMDEADIMTILQHPQTIISSDARAVATYGELSKGSPHPRYYGAFPRILGKYVREEKLMPLETAIKKMTSMPAKIMGLDKRGTLAPAMVADITIFNPDTITDLATFENPHQYSKGIEQVILSGKVVIDQETHTGQMMGRII</sequence>
<dbReference type="InterPro" id="IPR023100">
    <property type="entry name" value="D-aminoacylase_insert_dom_sf"/>
</dbReference>
<dbReference type="EC" id="3.5.1.81" evidence="2"/>
<reference evidence="2" key="1">
    <citation type="submission" date="2018-06" db="EMBL/GenBank/DDBJ databases">
        <authorList>
            <person name="Zhirakovskaya E."/>
        </authorList>
    </citation>
    <scope>NUCLEOTIDE SEQUENCE</scope>
</reference>
<dbReference type="Gene3D" id="2.30.40.10">
    <property type="entry name" value="Urease, subunit C, domain 1"/>
    <property type="match status" value="1"/>
</dbReference>
<dbReference type="GO" id="GO:0005829">
    <property type="term" value="C:cytosol"/>
    <property type="evidence" value="ECO:0007669"/>
    <property type="project" value="TreeGrafter"/>
</dbReference>
<dbReference type="PANTHER" id="PTHR11647">
    <property type="entry name" value="HYDRANTOINASE/DIHYDROPYRIMIDINASE FAMILY MEMBER"/>
    <property type="match status" value="1"/>
</dbReference>
<dbReference type="AlphaFoldDB" id="A0A3B0TEI0"/>
<dbReference type="GO" id="GO:0016812">
    <property type="term" value="F:hydrolase activity, acting on carbon-nitrogen (but not peptide) bonds, in cyclic amides"/>
    <property type="evidence" value="ECO:0007669"/>
    <property type="project" value="TreeGrafter"/>
</dbReference>
<dbReference type="InterPro" id="IPR032466">
    <property type="entry name" value="Metal_Hydrolase"/>
</dbReference>
<dbReference type="SUPFAM" id="SSF51556">
    <property type="entry name" value="Metallo-dependent hydrolases"/>
    <property type="match status" value="1"/>
</dbReference>
<dbReference type="InterPro" id="IPR013108">
    <property type="entry name" value="Amidohydro_3"/>
</dbReference>
<dbReference type="InterPro" id="IPR011059">
    <property type="entry name" value="Metal-dep_hydrolase_composite"/>
</dbReference>
<dbReference type="CDD" id="cd01297">
    <property type="entry name" value="D-aminoacylase"/>
    <property type="match status" value="1"/>
</dbReference>
<dbReference type="Gene3D" id="3.20.20.140">
    <property type="entry name" value="Metal-dependent hydrolases"/>
    <property type="match status" value="1"/>
</dbReference>
<organism evidence="2">
    <name type="scientific">hydrothermal vent metagenome</name>
    <dbReference type="NCBI Taxonomy" id="652676"/>
    <lineage>
        <taxon>unclassified sequences</taxon>
        <taxon>metagenomes</taxon>
        <taxon>ecological metagenomes</taxon>
    </lineage>
</organism>
<name>A0A3B0TEI0_9ZZZZ</name>
<evidence type="ECO:0000259" key="1">
    <source>
        <dbReference type="Pfam" id="PF07969"/>
    </source>
</evidence>
<accession>A0A3B0TEI0</accession>
<proteinExistence type="predicted"/>
<dbReference type="GO" id="GO:0047420">
    <property type="term" value="F:N-acyl-D-amino-acid deacylase activity"/>
    <property type="evidence" value="ECO:0007669"/>
    <property type="project" value="UniProtKB-EC"/>
</dbReference>
<keyword evidence="2" id="KW-0378">Hydrolase</keyword>
<dbReference type="Pfam" id="PF07969">
    <property type="entry name" value="Amidohydro_3"/>
    <property type="match status" value="1"/>
</dbReference>
<gene>
    <name evidence="2" type="ORF">MNBD_ALPHA12-1631</name>
</gene>
<feature type="domain" description="Amidohydrolase 3" evidence="1">
    <location>
        <begin position="44"/>
        <end position="522"/>
    </location>
</feature>
<evidence type="ECO:0000313" key="2">
    <source>
        <dbReference type="EMBL" id="VAW17031.1"/>
    </source>
</evidence>
<dbReference type="SUPFAM" id="SSF51338">
    <property type="entry name" value="Composite domain of metallo-dependent hydrolases"/>
    <property type="match status" value="1"/>
</dbReference>
<dbReference type="PANTHER" id="PTHR11647:SF1">
    <property type="entry name" value="COLLAPSIN RESPONSE MEDIATOR PROTEIN"/>
    <property type="match status" value="1"/>
</dbReference>